<dbReference type="EMBL" id="AP011947">
    <property type="protein sequence ID" value="BAM40247.1"/>
    <property type="molecule type" value="Genomic_DNA"/>
</dbReference>
<gene>
    <name evidence="1" type="ORF">TOT_020000508</name>
</gene>
<organism evidence="1 2">
    <name type="scientific">Theileria orientalis strain Shintoku</name>
    <dbReference type="NCBI Taxonomy" id="869250"/>
    <lineage>
        <taxon>Eukaryota</taxon>
        <taxon>Sar</taxon>
        <taxon>Alveolata</taxon>
        <taxon>Apicomplexa</taxon>
        <taxon>Aconoidasida</taxon>
        <taxon>Piroplasmida</taxon>
        <taxon>Theileriidae</taxon>
        <taxon>Theileria</taxon>
    </lineage>
</organism>
<reference evidence="1 2" key="1">
    <citation type="journal article" date="2012" name="MBio">
        <title>Comparative genome analysis of three eukaryotic parasites with differing abilities to transform leukocytes reveals key mediators of Theileria-induced leukocyte transformation.</title>
        <authorList>
            <person name="Hayashida K."/>
            <person name="Hara Y."/>
            <person name="Abe T."/>
            <person name="Yamasaki C."/>
            <person name="Toyoda A."/>
            <person name="Kosuge T."/>
            <person name="Suzuki Y."/>
            <person name="Sato Y."/>
            <person name="Kawashima S."/>
            <person name="Katayama T."/>
            <person name="Wakaguri H."/>
            <person name="Inoue N."/>
            <person name="Homma K."/>
            <person name="Tada-Umezaki M."/>
            <person name="Yagi Y."/>
            <person name="Fujii Y."/>
            <person name="Habara T."/>
            <person name="Kanehisa M."/>
            <person name="Watanabe H."/>
            <person name="Ito K."/>
            <person name="Gojobori T."/>
            <person name="Sugawara H."/>
            <person name="Imanishi T."/>
            <person name="Weir W."/>
            <person name="Gardner M."/>
            <person name="Pain A."/>
            <person name="Shiels B."/>
            <person name="Hattori M."/>
            <person name="Nene V."/>
            <person name="Sugimoto C."/>
        </authorList>
    </citation>
    <scope>NUCLEOTIDE SEQUENCE [LARGE SCALE GENOMIC DNA]</scope>
    <source>
        <strain evidence="1 2">Shintoku</strain>
    </source>
</reference>
<evidence type="ECO:0000313" key="1">
    <source>
        <dbReference type="EMBL" id="BAM40247.1"/>
    </source>
</evidence>
<sequence>MDFNSRVHTIWFQNWLNEYSENEYHENERKDETFLVDFSNYSSLSEVSLEIYNCIRSSDLSLDQLNSYINKLGVIISQSDLRAISTQPRSKMAKMFSVIFESGDISTILLECINKNSYAYVYLMIRVLFEIVLYTKSTPVRSYAHAQIMKNKSIIKALMTISYNPSSGSPEERDDKESLNHNTALKYPSSSGTNNHHVPIDPELSSEPYVIDRHTNPMGGIGYPSSSHSQNVFENLLLDMLQTPDMNVSCMGIQLLSVVPTVASQSPQILNELYLFLIGEDDELSYMASVSLSSILPEVPELVSLNFVKACYSNALKNYHNVQRVKSFTLLTLSCKSFKNIPKYTYRMLWSLYLELDKQSKLEDQAYSIVTECKIALLLASTLIAVEQKENAKRQEERLRSLLQGYLALLKANTKRDSKNFENNRTNLLLARGIMYSMFLLYASEEETAEVAQKLADLVSTMTNNTLNANKYVNVNNVTEGIDPLLDKKNDFFALIYHGACMKLLELFAKDNLMTTFTKFMELFNQLLRFNSDNINMIVAVKKWLKHFQNPCAVLLKMVVTVAPHIDEVEERLRQKMLLALLEMVEYAFLVDPGNFGNLVTRYNEKVTSRSLKLIMRPLLQIQSINYGSMLTEQEILVHHLYSCANNEVLSERYQTRPLIADFGKNRVYGGESNLTVTVFRRRSSWGSEYAKIIRRQIEANFINNEQKIEQCDLYQNLYKVGVLCLRLGFYAEASAIFGRLSFVSEQCYLWMRILFKFASSQAVEPVDLANRQDLRKYFGRHVGLARKVLGLFKVLRTTNALASSSHAQRCWDYELNYERPVPVLYSFVTLNLCLKLGVGDLITSIKDKNYNFERFIRLFTSLKAAYKALEFVFRYRSKETVCVLSGYQGIATVIVQILRNMDSKKVTGKIQPTQRAENVDLDYFWTYLCEFDRSLDKPDVLYIMDLFPRRKRNCLLTNLFMTQKNTGAAKVESESTAVSTPKINMMMESKTLDMKYGPEGVEVAVDTIWFEVAGSLRLLAKNGELYCYQSDVPSFNKIYKALQPLSKDYSDPRVIAFLEGVLFAEIQTPVGITKAYALPYVALTATLLMQKRGELEVQTVLVQGHLQNCKGHKELSSVALRMEFNELEREKVFHYRLKMEKGTVYETVLINVPQEVCKNGVFVAVPVDGKNMPIGVPCAVPLTQKFV</sequence>
<keyword evidence="2" id="KW-1185">Reference proteome</keyword>
<dbReference type="eggNOG" id="ENOG502TN3J">
    <property type="taxonomic scope" value="Eukaryota"/>
</dbReference>
<dbReference type="KEGG" id="tot:TOT_020000508"/>
<dbReference type="AlphaFoldDB" id="J4CCZ4"/>
<accession>J4CCZ4</accession>
<protein>
    <submittedName>
        <fullName evidence="1">Uncharacterized protein</fullName>
    </submittedName>
</protein>
<dbReference type="OMA" id="AHAQIMK"/>
<dbReference type="RefSeq" id="XP_009690548.1">
    <property type="nucleotide sequence ID" value="XM_009692253.1"/>
</dbReference>
<dbReference type="GeneID" id="20714651"/>
<dbReference type="OrthoDB" id="360385at2759"/>
<proteinExistence type="predicted"/>
<evidence type="ECO:0000313" key="2">
    <source>
        <dbReference type="Proteomes" id="UP000003786"/>
    </source>
</evidence>
<name>J4CCZ4_THEOR</name>
<dbReference type="VEuPathDB" id="PiroplasmaDB:TOT_020000508"/>
<dbReference type="Proteomes" id="UP000003786">
    <property type="component" value="Chromosome 2"/>
</dbReference>